<organism evidence="2">
    <name type="scientific">freshwater metagenome</name>
    <dbReference type="NCBI Taxonomy" id="449393"/>
    <lineage>
        <taxon>unclassified sequences</taxon>
        <taxon>metagenomes</taxon>
        <taxon>ecological metagenomes</taxon>
    </lineage>
</organism>
<sequence>MSAGTGNPPFGVRTLVICPLVGQKARMNLLGVIHMANSLAPSASQRWHKWVEEHPVGGLAVIGLIATQLGTYFGYVFPAFGLPTLPWPMYNGALALGINGPNWGSYFDAEFNIVAENAGWLFFSGQSLHFVNGIVFAMLFGIFAHKQIPVKGHVAKGLIYGVVMTIISAGLLVPYAYVAEQGYGLFLFDGPDGWKLPAGILVWHLIYGAFLGLLYQPKDSN</sequence>
<keyword evidence="1" id="KW-1133">Transmembrane helix</keyword>
<evidence type="ECO:0000313" key="3">
    <source>
        <dbReference type="EMBL" id="CAB4573359.1"/>
    </source>
</evidence>
<protein>
    <submittedName>
        <fullName evidence="2">Unannotated protein</fullName>
    </submittedName>
</protein>
<proteinExistence type="predicted"/>
<name>A0A6J6CGW1_9ZZZZ</name>
<gene>
    <name evidence="2" type="ORF">UFOPK1572_00037</name>
    <name evidence="3" type="ORF">UFOPK1704_00570</name>
    <name evidence="4" type="ORF">UFOPK2169_01581</name>
</gene>
<feature type="transmembrane region" description="Helical" evidence="1">
    <location>
        <begin position="157"/>
        <end position="178"/>
    </location>
</feature>
<accession>A0A6J6CGW1</accession>
<feature type="transmembrane region" description="Helical" evidence="1">
    <location>
        <begin position="56"/>
        <end position="77"/>
    </location>
</feature>
<feature type="transmembrane region" description="Helical" evidence="1">
    <location>
        <begin position="127"/>
        <end position="145"/>
    </location>
</feature>
<dbReference type="AlphaFoldDB" id="A0A6J6CGW1"/>
<dbReference type="EMBL" id="CAEZWE010000088">
    <property type="protein sequence ID" value="CAB4663632.1"/>
    <property type="molecule type" value="Genomic_DNA"/>
</dbReference>
<dbReference type="EMBL" id="CAEZTC010000002">
    <property type="protein sequence ID" value="CAB4549088.1"/>
    <property type="molecule type" value="Genomic_DNA"/>
</dbReference>
<dbReference type="EMBL" id="CAEZTQ010000093">
    <property type="protein sequence ID" value="CAB4573359.1"/>
    <property type="molecule type" value="Genomic_DNA"/>
</dbReference>
<reference evidence="2" key="1">
    <citation type="submission" date="2020-05" db="EMBL/GenBank/DDBJ databases">
        <authorList>
            <person name="Chiriac C."/>
            <person name="Salcher M."/>
            <person name="Ghai R."/>
            <person name="Kavagutti S V."/>
        </authorList>
    </citation>
    <scope>NUCLEOTIDE SEQUENCE</scope>
</reference>
<evidence type="ECO:0000313" key="4">
    <source>
        <dbReference type="EMBL" id="CAB4663632.1"/>
    </source>
</evidence>
<feature type="transmembrane region" description="Helical" evidence="1">
    <location>
        <begin position="198"/>
        <end position="215"/>
    </location>
</feature>
<evidence type="ECO:0000256" key="1">
    <source>
        <dbReference type="SAM" id="Phobius"/>
    </source>
</evidence>
<evidence type="ECO:0000313" key="2">
    <source>
        <dbReference type="EMBL" id="CAB4549088.1"/>
    </source>
</evidence>
<keyword evidence="1" id="KW-0812">Transmembrane</keyword>
<keyword evidence="1" id="KW-0472">Membrane</keyword>